<dbReference type="AlphaFoldDB" id="A0A2N4UF40"/>
<keyword evidence="1" id="KW-0472">Membrane</keyword>
<feature type="transmembrane region" description="Helical" evidence="1">
    <location>
        <begin position="228"/>
        <end position="247"/>
    </location>
</feature>
<comment type="caution">
    <text evidence="2">The sequence shown here is derived from an EMBL/GenBank/DDBJ whole genome shotgun (WGS) entry which is preliminary data.</text>
</comment>
<dbReference type="Proteomes" id="UP000234328">
    <property type="component" value="Unassembled WGS sequence"/>
</dbReference>
<evidence type="ECO:0000313" key="3">
    <source>
        <dbReference type="Proteomes" id="UP000234328"/>
    </source>
</evidence>
<proteinExistence type="predicted"/>
<feature type="transmembrane region" description="Helical" evidence="1">
    <location>
        <begin position="155"/>
        <end position="177"/>
    </location>
</feature>
<sequence length="416" mass="46789">MRVIATLLHRWAGLAIALFLIVAGLTGAITSWDHELDEWLNADIMETPGRGPLRDPIALATAVEAADPRIEVSYISLGLVEGHAASFLVRPLTDPATGRPYVIDYNNVFVDPVTAQITGHRDSLAISLSRRSLMPFLRHLHYSLHIPAFWGTDRWGYWLMGGVALVWLVDSFVALYLTTPRRLRQANDAPQRHRKPGSWWQRWKPSWLLRWKDGGYKLNFDLHRAGGLWVWGIILVVSFTSFSLNLYREIFYPVMSLVSQTTPGPYETQTPAPYGTYLEPKLGFTDAVRVAQTEAKRRGFETSAGGIYYGGDYAFYNVSFFDPENEMGATGMGLSNLYIDANDGTVLGEHRPWKGTAADIFVQLQLPLHSGRILGMPGRIMMSLMGVMVAMLSVTGLVIWERKRRSRRLRARHAAL</sequence>
<gene>
    <name evidence="2" type="ORF">CR155_12490</name>
</gene>
<accession>A0A2N4UF40</accession>
<protein>
    <submittedName>
        <fullName evidence="2">Peptidase</fullName>
    </submittedName>
</protein>
<feature type="transmembrane region" description="Helical" evidence="1">
    <location>
        <begin position="380"/>
        <end position="400"/>
    </location>
</feature>
<name>A0A2N4UF40_9BURK</name>
<keyword evidence="1" id="KW-0812">Transmembrane</keyword>
<dbReference type="PANTHER" id="PTHR34219">
    <property type="entry name" value="IRON-REGULATED INNER MEMBRANE PROTEIN-RELATED"/>
    <property type="match status" value="1"/>
</dbReference>
<dbReference type="EMBL" id="PDNV01000007">
    <property type="protein sequence ID" value="PLC53627.1"/>
    <property type="molecule type" value="Genomic_DNA"/>
</dbReference>
<dbReference type="Pfam" id="PF03929">
    <property type="entry name" value="PepSY_TM"/>
    <property type="match status" value="1"/>
</dbReference>
<dbReference type="RefSeq" id="WP_102070350.1">
    <property type="nucleotide sequence ID" value="NZ_PDNV01000007.1"/>
</dbReference>
<keyword evidence="3" id="KW-1185">Reference proteome</keyword>
<organism evidence="2 3">
    <name type="scientific">Pollutimonas nitritireducens</name>
    <dbReference type="NCBI Taxonomy" id="2045209"/>
    <lineage>
        <taxon>Bacteria</taxon>
        <taxon>Pseudomonadati</taxon>
        <taxon>Pseudomonadota</taxon>
        <taxon>Betaproteobacteria</taxon>
        <taxon>Burkholderiales</taxon>
        <taxon>Alcaligenaceae</taxon>
        <taxon>Pollutimonas</taxon>
    </lineage>
</organism>
<feature type="transmembrane region" description="Helical" evidence="1">
    <location>
        <begin position="12"/>
        <end position="32"/>
    </location>
</feature>
<evidence type="ECO:0000256" key="1">
    <source>
        <dbReference type="SAM" id="Phobius"/>
    </source>
</evidence>
<reference evidence="2 3" key="1">
    <citation type="submission" date="2017-10" db="EMBL/GenBank/DDBJ databases">
        <title>Two draft genome sequences of Pusillimonas sp. strains isolated from a nitrate- and radionuclide-contaminated groundwater in Russia.</title>
        <authorList>
            <person name="Grouzdev D.S."/>
            <person name="Tourova T.P."/>
            <person name="Goeva M.A."/>
            <person name="Babich T.L."/>
            <person name="Sokolova D.S."/>
            <person name="Abdullin R."/>
            <person name="Poltaraus A.B."/>
            <person name="Toshchakov S.V."/>
            <person name="Nazina T.N."/>
        </authorList>
    </citation>
    <scope>NUCLEOTIDE SEQUENCE [LARGE SCALE GENOMIC DNA]</scope>
    <source>
        <strain evidence="2 3">JR1/69-2-13</strain>
    </source>
</reference>
<keyword evidence="1" id="KW-1133">Transmembrane helix</keyword>
<evidence type="ECO:0000313" key="2">
    <source>
        <dbReference type="EMBL" id="PLC53627.1"/>
    </source>
</evidence>
<dbReference type="InterPro" id="IPR005625">
    <property type="entry name" value="PepSY-ass_TM"/>
</dbReference>
<dbReference type="OrthoDB" id="7238323at2"/>
<dbReference type="PANTHER" id="PTHR34219:SF5">
    <property type="entry name" value="BLR4505 PROTEIN"/>
    <property type="match status" value="1"/>
</dbReference>